<dbReference type="CDD" id="cd01647">
    <property type="entry name" value="RT_LTR"/>
    <property type="match status" value="1"/>
</dbReference>
<dbReference type="Gene3D" id="3.10.10.10">
    <property type="entry name" value="HIV Type 1 Reverse Transcriptase, subunit A, domain 1"/>
    <property type="match status" value="1"/>
</dbReference>
<keyword evidence="2" id="KW-0548">Nucleotidyltransferase</keyword>
<dbReference type="InterPro" id="IPR043502">
    <property type="entry name" value="DNA/RNA_pol_sf"/>
</dbReference>
<dbReference type="Gene3D" id="2.40.70.10">
    <property type="entry name" value="Acid Proteases"/>
    <property type="match status" value="1"/>
</dbReference>
<dbReference type="GO" id="GO:0004190">
    <property type="term" value="F:aspartic-type endopeptidase activity"/>
    <property type="evidence" value="ECO:0007669"/>
    <property type="project" value="InterPro"/>
</dbReference>
<evidence type="ECO:0000259" key="1">
    <source>
        <dbReference type="PROSITE" id="PS50878"/>
    </source>
</evidence>
<feature type="domain" description="Reverse transcriptase" evidence="1">
    <location>
        <begin position="289"/>
        <end position="469"/>
    </location>
</feature>
<accession>A0AAW1MKJ5</accession>
<dbReference type="InterPro" id="IPR021109">
    <property type="entry name" value="Peptidase_aspartic_dom_sf"/>
</dbReference>
<reference evidence="2 3" key="1">
    <citation type="journal article" date="2024" name="BMC Genomics">
        <title>De novo assembly and annotation of Popillia japonica's genome with initial clues to its potential as an invasive pest.</title>
        <authorList>
            <person name="Cucini C."/>
            <person name="Boschi S."/>
            <person name="Funari R."/>
            <person name="Cardaioli E."/>
            <person name="Iannotti N."/>
            <person name="Marturano G."/>
            <person name="Paoli F."/>
            <person name="Bruttini M."/>
            <person name="Carapelli A."/>
            <person name="Frati F."/>
            <person name="Nardi F."/>
        </authorList>
    </citation>
    <scope>NUCLEOTIDE SEQUENCE [LARGE SCALE GENOMIC DNA]</scope>
    <source>
        <strain evidence="2">DMR45628</strain>
    </source>
</reference>
<dbReference type="InterPro" id="IPR000477">
    <property type="entry name" value="RT_dom"/>
</dbReference>
<dbReference type="PANTHER" id="PTHR33064">
    <property type="entry name" value="POL PROTEIN"/>
    <property type="match status" value="1"/>
</dbReference>
<keyword evidence="2" id="KW-0695">RNA-directed DNA polymerase</keyword>
<gene>
    <name evidence="2" type="ORF">QE152_g5603</name>
</gene>
<dbReference type="InterPro" id="IPR051320">
    <property type="entry name" value="Viral_Replic_Matur_Polypro"/>
</dbReference>
<dbReference type="GO" id="GO:0003964">
    <property type="term" value="F:RNA-directed DNA polymerase activity"/>
    <property type="evidence" value="ECO:0007669"/>
    <property type="project" value="UniProtKB-KW"/>
</dbReference>
<dbReference type="PANTHER" id="PTHR33064:SF37">
    <property type="entry name" value="RIBONUCLEASE H"/>
    <property type="match status" value="1"/>
</dbReference>
<dbReference type="InterPro" id="IPR001969">
    <property type="entry name" value="Aspartic_peptidase_AS"/>
</dbReference>
<dbReference type="PROSITE" id="PS50878">
    <property type="entry name" value="RT_POL"/>
    <property type="match status" value="1"/>
</dbReference>
<dbReference type="Pfam" id="PF00078">
    <property type="entry name" value="RVT_1"/>
    <property type="match status" value="1"/>
</dbReference>
<dbReference type="SUPFAM" id="SSF56672">
    <property type="entry name" value="DNA/RNA polymerases"/>
    <property type="match status" value="1"/>
</dbReference>
<keyword evidence="2" id="KW-0808">Transferase</keyword>
<dbReference type="InterPro" id="IPR043128">
    <property type="entry name" value="Rev_trsase/Diguanyl_cyclase"/>
</dbReference>
<evidence type="ECO:0000313" key="3">
    <source>
        <dbReference type="Proteomes" id="UP001458880"/>
    </source>
</evidence>
<protein>
    <submittedName>
        <fullName evidence="2">Reverse transcriptase (RNA-dependent DNA polymerase)</fullName>
    </submittedName>
</protein>
<dbReference type="PROSITE" id="PS00141">
    <property type="entry name" value="ASP_PROTEASE"/>
    <property type="match status" value="1"/>
</dbReference>
<dbReference type="GO" id="GO:0006508">
    <property type="term" value="P:proteolysis"/>
    <property type="evidence" value="ECO:0007669"/>
    <property type="project" value="InterPro"/>
</dbReference>
<proteinExistence type="predicted"/>
<evidence type="ECO:0000313" key="2">
    <source>
        <dbReference type="EMBL" id="KAK9747122.1"/>
    </source>
</evidence>
<dbReference type="Proteomes" id="UP001458880">
    <property type="component" value="Unassembled WGS sequence"/>
</dbReference>
<dbReference type="Gene3D" id="3.30.70.270">
    <property type="match status" value="1"/>
</dbReference>
<organism evidence="2 3">
    <name type="scientific">Popillia japonica</name>
    <name type="common">Japanese beetle</name>
    <dbReference type="NCBI Taxonomy" id="7064"/>
    <lineage>
        <taxon>Eukaryota</taxon>
        <taxon>Metazoa</taxon>
        <taxon>Ecdysozoa</taxon>
        <taxon>Arthropoda</taxon>
        <taxon>Hexapoda</taxon>
        <taxon>Insecta</taxon>
        <taxon>Pterygota</taxon>
        <taxon>Neoptera</taxon>
        <taxon>Endopterygota</taxon>
        <taxon>Coleoptera</taxon>
        <taxon>Polyphaga</taxon>
        <taxon>Scarabaeiformia</taxon>
        <taxon>Scarabaeidae</taxon>
        <taxon>Rutelinae</taxon>
        <taxon>Popillia</taxon>
    </lineage>
</organism>
<comment type="caution">
    <text evidence="2">The sequence shown here is derived from an EMBL/GenBank/DDBJ whole genome shotgun (WGS) entry which is preliminary data.</text>
</comment>
<sequence length="529" mass="60642">MPKARSVEGDSGDSIKNMLETVMHKLDQVLLCQGTFEYRLSQLEERVNKIGSPSGQADHVSNVSRVVPTMTNVVPKHKIVHDDLTLPLVKVKVDSLNALVDTGSEITLLSSKGLKYDIILGADFLNKHGVVIDYDGREIRLDKNCVKFENVIKRRMENEGWQELIINGLYKGMNDSICDKEIFDVGDEFNENGDCEENISVGKNVMNVVEYEKDGMGNKEEANDGWELNYKCQKEYKEFVSKDGMGNKEEANDGWELNYKCQKEYKEFVSSLFKNNKRLVDETACIAPDIFQHKLVVNESLPFNPKIYPIPEAFRAQMLDARLLNTRLEKQYELPGRIDAILSSCYGSIVFSKLDLKHSFWLIKLHEDSRKSTGFTIAGTTYQFRVVPFGISTATSALTYAHALERMLNPYSKFYVYYVDDILIFSKSHEEHCIHLEQIIHVLSKNGMKLSLDKREIFQNSVSYLGYVVNQFGITLEKEQLDEIKNFPKPFNVKKLQSFLERDFYIRTDGSDFAIAGVLFQYDEEDLEN</sequence>
<name>A0AAW1MKJ5_POPJA</name>
<dbReference type="AlphaFoldDB" id="A0AAW1MKJ5"/>
<dbReference type="EMBL" id="JASPKY010000034">
    <property type="protein sequence ID" value="KAK9747122.1"/>
    <property type="molecule type" value="Genomic_DNA"/>
</dbReference>
<keyword evidence="3" id="KW-1185">Reference proteome</keyword>